<dbReference type="Gene3D" id="1.20.1270.90">
    <property type="entry name" value="AF1782-like"/>
    <property type="match status" value="1"/>
</dbReference>
<reference evidence="4 5" key="1">
    <citation type="journal article" date="2016" name="Antonie Van Leeuwenhoek">
        <title>Lysinibacillus endophyticus sp. nov., an indole-3-acetic acid producing endophytic bacterium isolated from corn root (Zea mays cv. Xinken-5).</title>
        <authorList>
            <person name="Yu J."/>
            <person name="Guan X."/>
            <person name="Liu C."/>
            <person name="Xiang W."/>
            <person name="Yu Z."/>
            <person name="Liu X."/>
            <person name="Wang G."/>
        </authorList>
    </citation>
    <scope>NUCLEOTIDE SEQUENCE [LARGE SCALE GENOMIC DNA]</scope>
    <source>
        <strain evidence="4 5">DSM 100506</strain>
    </source>
</reference>
<feature type="signal peptide" evidence="2">
    <location>
        <begin position="1"/>
        <end position="31"/>
    </location>
</feature>
<name>A0A494YSR1_9BACL</name>
<keyword evidence="1 2" id="KW-0732">Signal</keyword>
<comment type="caution">
    <text evidence="4">The sequence shown here is derived from an EMBL/GenBank/DDBJ whole genome shotgun (WGS) entry which is preliminary data.</text>
</comment>
<dbReference type="EMBL" id="RBZN01000074">
    <property type="protein sequence ID" value="RKQ12987.1"/>
    <property type="molecule type" value="Genomic_DNA"/>
</dbReference>
<dbReference type="OrthoDB" id="2839183at2"/>
<dbReference type="RefSeq" id="WP_121215924.1">
    <property type="nucleotide sequence ID" value="NZ_RBZN01000074.1"/>
</dbReference>
<dbReference type="Gene3D" id="2.60.40.1220">
    <property type="match status" value="1"/>
</dbReference>
<accession>A0A494YSR1</accession>
<evidence type="ECO:0000259" key="3">
    <source>
        <dbReference type="PROSITE" id="PS51272"/>
    </source>
</evidence>
<feature type="chain" id="PRO_5019861016" evidence="2">
    <location>
        <begin position="32"/>
        <end position="1364"/>
    </location>
</feature>
<dbReference type="InterPro" id="IPR001119">
    <property type="entry name" value="SLH_dom"/>
</dbReference>
<evidence type="ECO:0000313" key="4">
    <source>
        <dbReference type="EMBL" id="RKQ12987.1"/>
    </source>
</evidence>
<sequence>MANQPKKYKKFVATAATATLVASAIAPVASAAGFSDVANNTHAEAINALAADKVINGYPDGTFKPNKDLTRSDVVKLLGKYLVSKGYSVPADAKTVQRFNDVPVDYKDQELVEYAALVKDAGVFKGSNNNLNAANKITRGQMALVVVRALDELNNVDLVNFVAGQDFDKEVIDLNSASKEQQGAIDVLDFFDITKTSKFNPNSTTTRGQFASFLYRAINTDFSDVTDVVVESVTAINNTTVEVTFKEAVTDLASLNFAIEGLTISNKVVKQTNAKTVVLTTSAQEAGKTYTVTEGGSKLGTFQGVSAVVPTAIKSLTPSLQGTIGKDVTLSAQVTVPEGDSKAGIPVTFNITGANANAAAQNAKIEAVAYTNADGVASYTYTRYYEHNDNVVAYATNKSSVSANSNVYWAESLAVKEISEGNELANQAKKVYEVVGAANTVYYITFEENLNTTSEKIVDAKVIDAHYNSGVTPYQLTNGSSQVAAVKTDSKGKATFGVSGTNVSVTPIVFKDSVNVDTPYVSTTKFAETELNAKAPKVTFSDVLYHDITITPVVADTDASFYDNYLGNGGRDYKVKVLTKDGKAVPAGTAVRVFLDEDKSSSDTYLLGSNGIVYTETDGSVPSRNLELTVDKNGEVVFTVFGRSATAYAVPVAFIDRNKDGDLDKADIKAEGEITRFVAPAIDSVSIKFYSNGKAVTNATNAATARLSVLDKQGKVKVNENTPVSSSTYQARFDITNSSLEDLYVDGSRQLNRTETYYVDVVNGVAELDLTAAKVLTVDVKASYNNKITNGSITFNNSSVIPNVYTDDLKSVNLSRQTLTFDDATYTTPVEYADADLNYTYVLKANALGTNNPSVDSRIDINRFESILGNADAANVTYSRSGDDVTIAINTASGSGKGLVTPAAQTLQQKFNAALAAAQAAGGNAFNFNLGNSTEDLNINIPAGQSFVVTLSGKTVGDLNVTAPDSDIKNYATILGTTTIIDIDNNSFYNSGSLNALVIKDTNGARIVNESAGSIAALTIAPTSTGSTQQLVLAGNFTGTAINVTENANVTTVAGTTATINVANTKTLVLDNKAGSAVTSKGEGTTSTPAQGASKEAAEKLAAAIEDAEAIVDAKADKQYKDYSALETALTQAKKVYEAPNATAADKNAQTTALENAIKALVEATYGLTVTVADASTKEAVTGATIKVTTKDGKEVTDLAKVTNGEYTIKVTKEGYEEYTATKTVKGSDATVAVELVAEAPAEKETITTPEVKTGDGVVVGEKTITVTFTAAVDANLALEAIAVGAEAGQFPAGTTAKLSDDKTSLVITFTELPTVDATYEFTLAFAGNETTNEATFTFEVDFTAATTGPDAPASATVTLKEEA</sequence>
<keyword evidence="5" id="KW-1185">Reference proteome</keyword>
<evidence type="ECO:0000256" key="1">
    <source>
        <dbReference type="ARBA" id="ARBA00022729"/>
    </source>
</evidence>
<protein>
    <submittedName>
        <fullName evidence="4">S-layer homology domain-containing protein</fullName>
    </submittedName>
</protein>
<feature type="domain" description="SLH" evidence="3">
    <location>
        <begin position="29"/>
        <end position="92"/>
    </location>
</feature>
<dbReference type="InterPro" id="IPR014755">
    <property type="entry name" value="Cu-Rt/internalin_Ig-like"/>
</dbReference>
<evidence type="ECO:0000313" key="5">
    <source>
        <dbReference type="Proteomes" id="UP000272238"/>
    </source>
</evidence>
<dbReference type="Pfam" id="PF00395">
    <property type="entry name" value="SLH"/>
    <property type="match status" value="1"/>
</dbReference>
<gene>
    <name evidence="4" type="ORF">D8M03_16650</name>
</gene>
<organism evidence="4 5">
    <name type="scientific">Ureibacillus endophyticus</name>
    <dbReference type="NCBI Taxonomy" id="1978490"/>
    <lineage>
        <taxon>Bacteria</taxon>
        <taxon>Bacillati</taxon>
        <taxon>Bacillota</taxon>
        <taxon>Bacilli</taxon>
        <taxon>Bacillales</taxon>
        <taxon>Caryophanaceae</taxon>
        <taxon>Ureibacillus</taxon>
    </lineage>
</organism>
<proteinExistence type="predicted"/>
<evidence type="ECO:0000256" key="2">
    <source>
        <dbReference type="SAM" id="SignalP"/>
    </source>
</evidence>
<dbReference type="PROSITE" id="PS51272">
    <property type="entry name" value="SLH"/>
    <property type="match status" value="2"/>
</dbReference>
<feature type="domain" description="SLH" evidence="3">
    <location>
        <begin position="95"/>
        <end position="160"/>
    </location>
</feature>
<dbReference type="Proteomes" id="UP000272238">
    <property type="component" value="Unassembled WGS sequence"/>
</dbReference>